<dbReference type="EC" id="2.4.99.28" evidence="24"/>
<protein>
    <recommendedName>
        <fullName evidence="6">Penicillin-binding protein 1A</fullName>
        <ecNumber evidence="24">2.4.99.28</ecNumber>
        <ecNumber evidence="5">3.4.16.4</ecNumber>
    </recommendedName>
</protein>
<dbReference type="InterPro" id="IPR031376">
    <property type="entry name" value="PCB_OB"/>
</dbReference>
<keyword evidence="18" id="KW-1133">Transmembrane helix</keyword>
<keyword evidence="14" id="KW-0378">Hydrolase</keyword>
<dbReference type="InParanoid" id="A0A6M4H1M1"/>
<keyword evidence="10" id="KW-0645">Protease</keyword>
<comment type="pathway">
    <text evidence="2">Cell wall biogenesis; peptidoglycan biosynthesis.</text>
</comment>
<evidence type="ECO:0000256" key="13">
    <source>
        <dbReference type="ARBA" id="ARBA00022692"/>
    </source>
</evidence>
<evidence type="ECO:0000256" key="19">
    <source>
        <dbReference type="ARBA" id="ARBA00023136"/>
    </source>
</evidence>
<dbReference type="PANTHER" id="PTHR32282:SF27">
    <property type="entry name" value="PENICILLIN-BINDING PROTEIN 1A"/>
    <property type="match status" value="1"/>
</dbReference>
<evidence type="ECO:0000259" key="28">
    <source>
        <dbReference type="Pfam" id="PF00912"/>
    </source>
</evidence>
<evidence type="ECO:0000256" key="11">
    <source>
        <dbReference type="ARBA" id="ARBA00022676"/>
    </source>
</evidence>
<feature type="domain" description="Glycosyl transferase family 51" evidence="28">
    <location>
        <begin position="57"/>
        <end position="230"/>
    </location>
</feature>
<dbReference type="EC" id="3.4.16.4" evidence="5"/>
<evidence type="ECO:0000256" key="17">
    <source>
        <dbReference type="ARBA" id="ARBA00022984"/>
    </source>
</evidence>
<dbReference type="SUPFAM" id="SSF53955">
    <property type="entry name" value="Lysozyme-like"/>
    <property type="match status" value="1"/>
</dbReference>
<keyword evidence="15" id="KW-0133">Cell shape</keyword>
<dbReference type="GO" id="GO:0071555">
    <property type="term" value="P:cell wall organization"/>
    <property type="evidence" value="ECO:0007669"/>
    <property type="project" value="UniProtKB-KW"/>
</dbReference>
<comment type="pathway">
    <text evidence="26">Glycan biosynthesis.</text>
</comment>
<accession>A0A6M4H1M1</accession>
<evidence type="ECO:0000256" key="20">
    <source>
        <dbReference type="ARBA" id="ARBA00023251"/>
    </source>
</evidence>
<dbReference type="GO" id="GO:0030288">
    <property type="term" value="C:outer membrane-bounded periplasmic space"/>
    <property type="evidence" value="ECO:0007669"/>
    <property type="project" value="TreeGrafter"/>
</dbReference>
<keyword evidence="11" id="KW-0328">Glycosyltransferase</keyword>
<dbReference type="InterPro" id="IPR001460">
    <property type="entry name" value="PCN-bd_Tpept"/>
</dbReference>
<evidence type="ECO:0000256" key="8">
    <source>
        <dbReference type="ARBA" id="ARBA00022519"/>
    </source>
</evidence>
<dbReference type="GO" id="GO:0008658">
    <property type="term" value="F:penicillin binding"/>
    <property type="evidence" value="ECO:0007669"/>
    <property type="project" value="InterPro"/>
</dbReference>
<evidence type="ECO:0000256" key="12">
    <source>
        <dbReference type="ARBA" id="ARBA00022679"/>
    </source>
</evidence>
<evidence type="ECO:0000256" key="25">
    <source>
        <dbReference type="ARBA" id="ARBA00049902"/>
    </source>
</evidence>
<keyword evidence="31" id="KW-1185">Reference proteome</keyword>
<comment type="subcellular location">
    <subcellularLocation>
        <location evidence="1">Cell inner membrane</location>
        <topology evidence="1">Single-pass type II membrane protein</topology>
    </subcellularLocation>
</comment>
<keyword evidence="8" id="KW-0997">Cell inner membrane</keyword>
<dbReference type="PANTHER" id="PTHR32282">
    <property type="entry name" value="BINDING PROTEIN TRANSPEPTIDASE, PUTATIVE-RELATED"/>
    <property type="match status" value="1"/>
</dbReference>
<evidence type="ECO:0000256" key="22">
    <source>
        <dbReference type="ARBA" id="ARBA00023316"/>
    </source>
</evidence>
<evidence type="ECO:0000256" key="21">
    <source>
        <dbReference type="ARBA" id="ARBA00023268"/>
    </source>
</evidence>
<keyword evidence="16" id="KW-0735">Signal-anchor</keyword>
<dbReference type="InterPro" id="IPR036950">
    <property type="entry name" value="PBP_transglycosylase"/>
</dbReference>
<dbReference type="GO" id="GO:0006508">
    <property type="term" value="P:proteolysis"/>
    <property type="evidence" value="ECO:0007669"/>
    <property type="project" value="UniProtKB-KW"/>
</dbReference>
<evidence type="ECO:0000256" key="5">
    <source>
        <dbReference type="ARBA" id="ARBA00012448"/>
    </source>
</evidence>
<dbReference type="GO" id="GO:0009002">
    <property type="term" value="F:serine-type D-Ala-D-Ala carboxypeptidase activity"/>
    <property type="evidence" value="ECO:0007669"/>
    <property type="project" value="UniProtKB-EC"/>
</dbReference>
<dbReference type="InterPro" id="IPR023346">
    <property type="entry name" value="Lysozyme-like_dom_sf"/>
</dbReference>
<keyword evidence="19" id="KW-0472">Membrane</keyword>
<evidence type="ECO:0000256" key="26">
    <source>
        <dbReference type="ARBA" id="ARBA00060592"/>
    </source>
</evidence>
<keyword evidence="12" id="KW-0808">Transferase</keyword>
<dbReference type="GO" id="GO:0008955">
    <property type="term" value="F:peptidoglycan glycosyltransferase activity"/>
    <property type="evidence" value="ECO:0007669"/>
    <property type="project" value="UniProtKB-EC"/>
</dbReference>
<dbReference type="InterPro" id="IPR050396">
    <property type="entry name" value="Glycosyltr_51/Transpeptidase"/>
</dbReference>
<dbReference type="GO" id="GO:0005886">
    <property type="term" value="C:plasma membrane"/>
    <property type="evidence" value="ECO:0007669"/>
    <property type="project" value="UniProtKB-SubCell"/>
</dbReference>
<dbReference type="Gene3D" id="1.10.3810.10">
    <property type="entry name" value="Biosynthetic peptidoglycan transglycosylase-like"/>
    <property type="match status" value="1"/>
</dbReference>
<dbReference type="Pfam" id="PF00912">
    <property type="entry name" value="Transgly"/>
    <property type="match status" value="1"/>
</dbReference>
<dbReference type="SUPFAM" id="SSF56601">
    <property type="entry name" value="beta-lactamase/transpeptidase-like"/>
    <property type="match status" value="1"/>
</dbReference>
<proteinExistence type="inferred from homology"/>
<dbReference type="NCBIfam" id="TIGR02074">
    <property type="entry name" value="PBP_1a_fam"/>
    <property type="match status" value="1"/>
</dbReference>
<evidence type="ECO:0000256" key="3">
    <source>
        <dbReference type="ARBA" id="ARBA00007090"/>
    </source>
</evidence>
<evidence type="ECO:0000256" key="9">
    <source>
        <dbReference type="ARBA" id="ARBA00022645"/>
    </source>
</evidence>
<evidence type="ECO:0000256" key="7">
    <source>
        <dbReference type="ARBA" id="ARBA00022475"/>
    </source>
</evidence>
<keyword evidence="9" id="KW-0121">Carboxypeptidase</keyword>
<dbReference type="InterPro" id="IPR012338">
    <property type="entry name" value="Beta-lactam/transpept-like"/>
</dbReference>
<keyword evidence="13" id="KW-0812">Transmembrane</keyword>
<dbReference type="KEGG" id="upl:DSM104440_00027"/>
<dbReference type="FunCoup" id="A0A6M4H1M1">
    <property type="interactions" value="334"/>
</dbReference>
<dbReference type="FunFam" id="1.10.3810.10:FF:000003">
    <property type="entry name" value="Penicillin-binding protein 1a"/>
    <property type="match status" value="1"/>
</dbReference>
<keyword evidence="17" id="KW-0573">Peptidoglycan synthesis</keyword>
<keyword evidence="22" id="KW-0961">Cell wall biogenesis/degradation</keyword>
<keyword evidence="20" id="KW-0046">Antibiotic resistance</keyword>
<dbReference type="Proteomes" id="UP000503096">
    <property type="component" value="Chromosome"/>
</dbReference>
<evidence type="ECO:0000256" key="1">
    <source>
        <dbReference type="ARBA" id="ARBA00004249"/>
    </source>
</evidence>
<evidence type="ECO:0000259" key="29">
    <source>
        <dbReference type="Pfam" id="PF17092"/>
    </source>
</evidence>
<dbReference type="GO" id="GO:0046677">
    <property type="term" value="P:response to antibiotic"/>
    <property type="evidence" value="ECO:0007669"/>
    <property type="project" value="UniProtKB-KW"/>
</dbReference>
<comment type="catalytic activity">
    <reaction evidence="25">
        <text>[GlcNAc-(1-&gt;4)-Mur2Ac(oyl-L-Ala-gamma-D-Glu-L-Lys-D-Ala-D-Ala)](n)-di-trans,octa-cis-undecaprenyl diphosphate + beta-D-GlcNAc-(1-&gt;4)-Mur2Ac(oyl-L-Ala-gamma-D-Glu-L-Lys-D-Ala-D-Ala)-di-trans,octa-cis-undecaprenyl diphosphate = [GlcNAc-(1-&gt;4)-Mur2Ac(oyl-L-Ala-gamma-D-Glu-L-Lys-D-Ala-D-Ala)](n+1)-di-trans,octa-cis-undecaprenyl diphosphate + di-trans,octa-cis-undecaprenyl diphosphate + H(+)</text>
        <dbReference type="Rhea" id="RHEA:23708"/>
        <dbReference type="Rhea" id="RHEA-COMP:9602"/>
        <dbReference type="Rhea" id="RHEA-COMP:9603"/>
        <dbReference type="ChEBI" id="CHEBI:15378"/>
        <dbReference type="ChEBI" id="CHEBI:58405"/>
        <dbReference type="ChEBI" id="CHEBI:60033"/>
        <dbReference type="ChEBI" id="CHEBI:78435"/>
        <dbReference type="EC" id="2.4.99.28"/>
    </reaction>
</comment>
<dbReference type="AlphaFoldDB" id="A0A6M4H1M1"/>
<comment type="catalytic activity">
    <reaction evidence="23">
        <text>Preferential cleavage: (Ac)2-L-Lys-D-Ala-|-D-Ala. Also transpeptidation of peptidyl-alanyl moieties that are N-acyl substituents of D-alanine.</text>
        <dbReference type="EC" id="3.4.16.4"/>
    </reaction>
</comment>
<evidence type="ECO:0000313" key="31">
    <source>
        <dbReference type="Proteomes" id="UP000503096"/>
    </source>
</evidence>
<evidence type="ECO:0000256" key="4">
    <source>
        <dbReference type="ARBA" id="ARBA00007739"/>
    </source>
</evidence>
<dbReference type="GO" id="GO:0008360">
    <property type="term" value="P:regulation of cell shape"/>
    <property type="evidence" value="ECO:0007669"/>
    <property type="project" value="UniProtKB-KW"/>
</dbReference>
<feature type="domain" description="Penicillin-binding protein OB-like" evidence="29">
    <location>
        <begin position="317"/>
        <end position="421"/>
    </location>
</feature>
<comment type="similarity">
    <text evidence="4">In the N-terminal section; belongs to the glycosyltransferase 51 family.</text>
</comment>
<gene>
    <name evidence="30" type="primary">mrcA</name>
    <name evidence="30" type="ORF">DSM104440_00027</name>
</gene>
<evidence type="ECO:0000256" key="14">
    <source>
        <dbReference type="ARBA" id="ARBA00022801"/>
    </source>
</evidence>
<evidence type="ECO:0000256" key="18">
    <source>
        <dbReference type="ARBA" id="ARBA00022989"/>
    </source>
</evidence>
<dbReference type="UniPathway" id="UPA00219"/>
<evidence type="ECO:0000259" key="27">
    <source>
        <dbReference type="Pfam" id="PF00905"/>
    </source>
</evidence>
<evidence type="ECO:0000256" key="24">
    <source>
        <dbReference type="ARBA" id="ARBA00044770"/>
    </source>
</evidence>
<organism evidence="30 31">
    <name type="scientific">Usitatibacter palustris</name>
    <dbReference type="NCBI Taxonomy" id="2732487"/>
    <lineage>
        <taxon>Bacteria</taxon>
        <taxon>Pseudomonadati</taxon>
        <taxon>Pseudomonadota</taxon>
        <taxon>Betaproteobacteria</taxon>
        <taxon>Nitrosomonadales</taxon>
        <taxon>Usitatibacteraceae</taxon>
        <taxon>Usitatibacter</taxon>
    </lineage>
</organism>
<evidence type="ECO:0000256" key="10">
    <source>
        <dbReference type="ARBA" id="ARBA00022670"/>
    </source>
</evidence>
<dbReference type="Pfam" id="PF17092">
    <property type="entry name" value="PCB_OB"/>
    <property type="match status" value="1"/>
</dbReference>
<dbReference type="EMBL" id="CP053073">
    <property type="protein sequence ID" value="QJR13245.1"/>
    <property type="molecule type" value="Genomic_DNA"/>
</dbReference>
<name>A0A6M4H1M1_9PROT</name>
<keyword evidence="21" id="KW-0511">Multifunctional enzyme</keyword>
<evidence type="ECO:0000256" key="6">
    <source>
        <dbReference type="ARBA" id="ARBA00018638"/>
    </source>
</evidence>
<comment type="similarity">
    <text evidence="3">In the C-terminal section; belongs to the transpeptidase family.</text>
</comment>
<evidence type="ECO:0000256" key="15">
    <source>
        <dbReference type="ARBA" id="ARBA00022960"/>
    </source>
</evidence>
<reference evidence="30 31" key="1">
    <citation type="submission" date="2020-04" db="EMBL/GenBank/DDBJ databases">
        <title>Usitatibacter rugosus gen. nov., sp. nov. and Usitatibacter palustris sp. nov., novel members of Usitatibacteraceae fam. nov. within the order Nitrosomonadales isolated from soil.</title>
        <authorList>
            <person name="Huber K.J."/>
            <person name="Neumann-Schaal M."/>
            <person name="Geppert A."/>
            <person name="Luckner M."/>
            <person name="Wanner G."/>
            <person name="Overmann J."/>
        </authorList>
    </citation>
    <scope>NUCLEOTIDE SEQUENCE [LARGE SCALE GENOMIC DNA]</scope>
    <source>
        <strain evidence="30 31">Swamp67</strain>
    </source>
</reference>
<evidence type="ECO:0000256" key="2">
    <source>
        <dbReference type="ARBA" id="ARBA00004752"/>
    </source>
</evidence>
<dbReference type="Gene3D" id="3.40.710.10">
    <property type="entry name" value="DD-peptidase/beta-lactamase superfamily"/>
    <property type="match status" value="2"/>
</dbReference>
<evidence type="ECO:0000256" key="16">
    <source>
        <dbReference type="ARBA" id="ARBA00022968"/>
    </source>
</evidence>
<dbReference type="Pfam" id="PF00905">
    <property type="entry name" value="Transpeptidase"/>
    <property type="match status" value="1"/>
</dbReference>
<evidence type="ECO:0000313" key="30">
    <source>
        <dbReference type="EMBL" id="QJR13245.1"/>
    </source>
</evidence>
<dbReference type="InterPro" id="IPR001264">
    <property type="entry name" value="Glyco_trans_51"/>
</dbReference>
<feature type="domain" description="Penicillin-binding protein transpeptidase" evidence="27">
    <location>
        <begin position="425"/>
        <end position="658"/>
    </location>
</feature>
<sequence>MTSRWWFYPALIAVSLALVAVGVAALTVVLLWPNLPSLEVLTDYRPKIPLRVYSAEGELIGEFGEEKRAVVKIADVPEIMKKAILAAEDDRFYQHGGVDYTGVARAAVANLQGRREGASTITMQVARTFFLTREKTFARKLSEVLLAFKIEALLTKDQILELYVNQIFLGQRAYGFGAAANIYFGKDLKALSPAEAAMLAGLPQAPSRQNPLVNPKRAQQRQQYVLRRMHDLGWLAPDSYKKALTEPLRLNTDQRDTFAFRADYVAEMARAAVFEQYGDPAYVSGIKVYTTVRRKDQEEATAALRLGVYEYDRRHGYRGPEGRVELPEKDAESEDTIEEALQDREAVADLVPAVVLAASAKEVTAVMRRGDTVKISGDGLKFAARSIGGGANPDRAIRRGSIVRLQAGEKGAWSIAQVPKVEAALVSLEPSNGAIHALAGGFDFNANKFNHVTQAWRQPGSSFKPFIYSAALEKGFTAATVLNDAPFVIEASKTGGQLWEPKNYDGKYEGPMRLRTGLAKSKNMISIRLLQAIGPGYAQDYIRRFGFDPRMHPAYLTMALGAGSATPLQMATAYATFANGGYRVKPWFITRIVDDRGETLYVAKPELAGESAERVLDERNAFLMTQLMRDVVRSGTAARAMSLGRNDLAGKTGTTNDHIDAWFAGFQSTLVAVSWIGFDTPTNLGVNETGGQAALPIWMSYMGAVLKGVPEGDLPLPSGVVAVNINPVTGLREADARSKLMEFFYAESQPAMGEEGAFARDATRPPEEVRNQIF</sequence>
<evidence type="ECO:0000256" key="23">
    <source>
        <dbReference type="ARBA" id="ARBA00034000"/>
    </source>
</evidence>
<keyword evidence="7" id="KW-1003">Cell membrane</keyword>
<dbReference type="GO" id="GO:0009252">
    <property type="term" value="P:peptidoglycan biosynthetic process"/>
    <property type="evidence" value="ECO:0007669"/>
    <property type="project" value="UniProtKB-UniPathway"/>
</dbReference>
<dbReference type="RefSeq" id="WP_171159612.1">
    <property type="nucleotide sequence ID" value="NZ_CP053073.1"/>
</dbReference>